<organism evidence="3 4">
    <name type="scientific">Gemmatirosa kalamazoonensis</name>
    <dbReference type="NCBI Taxonomy" id="861299"/>
    <lineage>
        <taxon>Bacteria</taxon>
        <taxon>Pseudomonadati</taxon>
        <taxon>Gemmatimonadota</taxon>
        <taxon>Gemmatimonadia</taxon>
        <taxon>Gemmatimonadales</taxon>
        <taxon>Gemmatimonadaceae</taxon>
        <taxon>Gemmatirosa</taxon>
    </lineage>
</organism>
<reference evidence="3 4" key="1">
    <citation type="journal article" date="2014" name="Genome Announc.">
        <title>Genome Sequence and Methylome of Soil Bacterium Gemmatirosa kalamazoonensis KBS708T, a Member of the Rarely Cultivated Gemmatimonadetes Phylum.</title>
        <authorList>
            <person name="Debruyn J.M."/>
            <person name="Radosevich M."/>
            <person name="Wommack K.E."/>
            <person name="Polson S.W."/>
            <person name="Hauser L.J."/>
            <person name="Fawaz M.N."/>
            <person name="Korlach J."/>
            <person name="Tsai Y.C."/>
        </authorList>
    </citation>
    <scope>NUCLEOTIDE SEQUENCE [LARGE SCALE GENOMIC DNA]</scope>
    <source>
        <strain evidence="3 4">KBS708</strain>
    </source>
</reference>
<dbReference type="InterPro" id="IPR036526">
    <property type="entry name" value="C-N_Hydrolase_sf"/>
</dbReference>
<keyword evidence="1" id="KW-0378">Hydrolase</keyword>
<dbReference type="PROSITE" id="PS50263">
    <property type="entry name" value="CN_HYDROLASE"/>
    <property type="match status" value="1"/>
</dbReference>
<evidence type="ECO:0000313" key="4">
    <source>
        <dbReference type="Proteomes" id="UP000019151"/>
    </source>
</evidence>
<dbReference type="HOGENOM" id="CLU_030130_3_2_0"/>
<protein>
    <submittedName>
        <fullName evidence="3">Nitrilase/cyanide hydratase and apolipoprotein N-acyltransferase</fullName>
    </submittedName>
</protein>
<dbReference type="GO" id="GO:0016746">
    <property type="term" value="F:acyltransferase activity"/>
    <property type="evidence" value="ECO:0007669"/>
    <property type="project" value="UniProtKB-KW"/>
</dbReference>
<dbReference type="OrthoDB" id="9803818at2"/>
<dbReference type="Pfam" id="PF00795">
    <property type="entry name" value="CN_hydrolase"/>
    <property type="match status" value="1"/>
</dbReference>
<dbReference type="Gene3D" id="3.60.110.10">
    <property type="entry name" value="Carbon-nitrogen hydrolase"/>
    <property type="match status" value="1"/>
</dbReference>
<dbReference type="SUPFAM" id="SSF56317">
    <property type="entry name" value="Carbon-nitrogen hydrolase"/>
    <property type="match status" value="1"/>
</dbReference>
<dbReference type="InterPro" id="IPR050345">
    <property type="entry name" value="Aliph_Amidase/BUP"/>
</dbReference>
<dbReference type="InParanoid" id="W0RE59"/>
<dbReference type="PATRIC" id="fig|861299.3.peg.1093"/>
<keyword evidence="3" id="KW-0012">Acyltransferase</keyword>
<keyword evidence="3" id="KW-0808">Transferase</keyword>
<dbReference type="eggNOG" id="COG0388">
    <property type="taxonomic scope" value="Bacteria"/>
</dbReference>
<evidence type="ECO:0000256" key="1">
    <source>
        <dbReference type="ARBA" id="ARBA00022801"/>
    </source>
</evidence>
<dbReference type="PANTHER" id="PTHR43674:SF2">
    <property type="entry name" value="BETA-UREIDOPROPIONASE"/>
    <property type="match status" value="1"/>
</dbReference>
<name>W0RE59_9BACT</name>
<dbReference type="InterPro" id="IPR003010">
    <property type="entry name" value="C-N_Hydrolase"/>
</dbReference>
<proteinExistence type="predicted"/>
<accession>W0RE59</accession>
<dbReference type="PANTHER" id="PTHR43674">
    <property type="entry name" value="NITRILASE C965.09-RELATED"/>
    <property type="match status" value="1"/>
</dbReference>
<feature type="domain" description="CN hydrolase" evidence="2">
    <location>
        <begin position="4"/>
        <end position="277"/>
    </location>
</feature>
<dbReference type="CDD" id="cd07585">
    <property type="entry name" value="nitrilase_7"/>
    <property type="match status" value="1"/>
</dbReference>
<dbReference type="RefSeq" id="WP_025410143.1">
    <property type="nucleotide sequence ID" value="NZ_CP007128.1"/>
</dbReference>
<evidence type="ECO:0000259" key="2">
    <source>
        <dbReference type="PROSITE" id="PS50263"/>
    </source>
</evidence>
<dbReference type="Proteomes" id="UP000019151">
    <property type="component" value="Chromosome"/>
</dbReference>
<dbReference type="AlphaFoldDB" id="W0RE59"/>
<dbReference type="EMBL" id="CP007128">
    <property type="protein sequence ID" value="AHG88615.1"/>
    <property type="molecule type" value="Genomic_DNA"/>
</dbReference>
<gene>
    <name evidence="3" type="ORF">J421_1078</name>
</gene>
<sequence length="317" mass="34998">MRDIRVATVQFQHAPGDKAYNMGRVRHYVAEAARSGVEIIAFPEMCLTGYWHVRKLSREDFEALAEPVPDGPSARELLELSREHGLTIGAGLLESDGGKVYNSYVVAMPDGGHAVHRKLHVFEHTHISAGDHYTVFDTPHGCRLGVLICYDNNIVENARATALLGAEILLAPHQTGGCNSVSPRGMKPVDAAIWARRAEDPAACEAELCGPKGRGWLMRWLPSRAHDNGMFLLFANGVGPDDDEIRTGNAMILDPYGEIVVESRALGDDMVIADLDASLLPTSSGRRWMRARRPELYELLTRSTGQEMETRRVRFGE</sequence>
<dbReference type="KEGG" id="gba:J421_1078"/>
<keyword evidence="3" id="KW-0449">Lipoprotein</keyword>
<evidence type="ECO:0000313" key="3">
    <source>
        <dbReference type="EMBL" id="AHG88615.1"/>
    </source>
</evidence>
<dbReference type="STRING" id="861299.J421_1078"/>
<dbReference type="GO" id="GO:0016811">
    <property type="term" value="F:hydrolase activity, acting on carbon-nitrogen (but not peptide) bonds, in linear amides"/>
    <property type="evidence" value="ECO:0007669"/>
    <property type="project" value="UniProtKB-ARBA"/>
</dbReference>
<keyword evidence="4" id="KW-1185">Reference proteome</keyword>